<dbReference type="AlphaFoldDB" id="B6G8L1"/>
<accession>B6G8L1</accession>
<reference evidence="1 2" key="2">
    <citation type="submission" date="2008-10" db="EMBL/GenBank/DDBJ databases">
        <authorList>
            <person name="Fulton L."/>
            <person name="Clifton S."/>
            <person name="Fulton B."/>
            <person name="Xu J."/>
            <person name="Minx P."/>
            <person name="Pepin K.H."/>
            <person name="Johnson M."/>
            <person name="Thiruvilangam P."/>
            <person name="Bhonagiri V."/>
            <person name="Nash W.E."/>
            <person name="Mardis E.R."/>
            <person name="Wilson R.K."/>
        </authorList>
    </citation>
    <scope>NUCLEOTIDE SEQUENCE [LARGE SCALE GENOMIC DNA]</scope>
    <source>
        <strain evidence="1 2">DSM 13279</strain>
    </source>
</reference>
<sequence>MRGCGSDLPSRADADACLLRPAARANVLAELVAACGWGFDSVAVIATSPADRDMLLAAGTAFALKGAGYDALAAADRTFPAREAGGFTQAVDAVCTLALPANP</sequence>
<name>B6G8L1_9ACTN</name>
<organism evidence="1 2">
    <name type="scientific">Collinsella stercoris DSM 13279</name>
    <dbReference type="NCBI Taxonomy" id="445975"/>
    <lineage>
        <taxon>Bacteria</taxon>
        <taxon>Bacillati</taxon>
        <taxon>Actinomycetota</taxon>
        <taxon>Coriobacteriia</taxon>
        <taxon>Coriobacteriales</taxon>
        <taxon>Coriobacteriaceae</taxon>
        <taxon>Collinsella</taxon>
    </lineage>
</organism>
<dbReference type="HOGENOM" id="CLU_2258950_0_0_11"/>
<gene>
    <name evidence="1" type="ORF">COLSTE_00402</name>
</gene>
<dbReference type="Proteomes" id="UP000003560">
    <property type="component" value="Unassembled WGS sequence"/>
</dbReference>
<proteinExistence type="predicted"/>
<dbReference type="EMBL" id="ABXJ01000022">
    <property type="protein sequence ID" value="EEA91396.1"/>
    <property type="molecule type" value="Genomic_DNA"/>
</dbReference>
<protein>
    <submittedName>
        <fullName evidence="1">Uncharacterized protein</fullName>
    </submittedName>
</protein>
<comment type="caution">
    <text evidence="1">The sequence shown here is derived from an EMBL/GenBank/DDBJ whole genome shotgun (WGS) entry which is preliminary data.</text>
</comment>
<evidence type="ECO:0000313" key="1">
    <source>
        <dbReference type="EMBL" id="EEA91396.1"/>
    </source>
</evidence>
<keyword evidence="2" id="KW-1185">Reference proteome</keyword>
<evidence type="ECO:0000313" key="2">
    <source>
        <dbReference type="Proteomes" id="UP000003560"/>
    </source>
</evidence>
<reference evidence="1 2" key="1">
    <citation type="submission" date="2008-10" db="EMBL/GenBank/DDBJ databases">
        <title>Draft genome sequence of Collinsella stercoris (DSM 13279).</title>
        <authorList>
            <person name="Sudarsanam P."/>
            <person name="Ley R."/>
            <person name="Guruge J."/>
            <person name="Turnbaugh P.J."/>
            <person name="Mahowald M."/>
            <person name="Liep D."/>
            <person name="Gordon J."/>
        </authorList>
    </citation>
    <scope>NUCLEOTIDE SEQUENCE [LARGE SCALE GENOMIC DNA]</scope>
    <source>
        <strain evidence="1 2">DSM 13279</strain>
    </source>
</reference>